<accession>A0A918FNG4</accession>
<dbReference type="AlphaFoldDB" id="A0A918FNG4"/>
<reference evidence="1" key="1">
    <citation type="journal article" date="2014" name="Int. J. Syst. Evol. Microbiol.">
        <title>Complete genome sequence of Corynebacterium casei LMG S-19264T (=DSM 44701T), isolated from a smear-ripened cheese.</title>
        <authorList>
            <consortium name="US DOE Joint Genome Institute (JGI-PGF)"/>
            <person name="Walter F."/>
            <person name="Albersmeier A."/>
            <person name="Kalinowski J."/>
            <person name="Ruckert C."/>
        </authorList>
    </citation>
    <scope>NUCLEOTIDE SEQUENCE</scope>
    <source>
        <strain evidence="1">JCM 4346</strain>
    </source>
</reference>
<dbReference type="EMBL" id="BMSX01000035">
    <property type="protein sequence ID" value="GGR58365.1"/>
    <property type="molecule type" value="Genomic_DNA"/>
</dbReference>
<sequence>MVGRLPLRRPRRQGWGRRHVLAAAGSALVLRAGLSFPVEPLGGNVEGTVKCAVDAAMLGGVAALLLMTAHRLRRQEPSAC</sequence>
<evidence type="ECO:0000313" key="2">
    <source>
        <dbReference type="Proteomes" id="UP000658320"/>
    </source>
</evidence>
<dbReference type="Proteomes" id="UP000658320">
    <property type="component" value="Unassembled WGS sequence"/>
</dbReference>
<comment type="caution">
    <text evidence="1">The sequence shown here is derived from an EMBL/GenBank/DDBJ whole genome shotgun (WGS) entry which is preliminary data.</text>
</comment>
<keyword evidence="2" id="KW-1185">Reference proteome</keyword>
<name>A0A918FNG4_9ACTN</name>
<evidence type="ECO:0000313" key="1">
    <source>
        <dbReference type="EMBL" id="GGR58365.1"/>
    </source>
</evidence>
<proteinExistence type="predicted"/>
<protein>
    <submittedName>
        <fullName evidence="1">Uncharacterized protein</fullName>
    </submittedName>
</protein>
<reference evidence="1" key="2">
    <citation type="submission" date="2020-09" db="EMBL/GenBank/DDBJ databases">
        <authorList>
            <person name="Sun Q."/>
            <person name="Ohkuma M."/>
        </authorList>
    </citation>
    <scope>NUCLEOTIDE SEQUENCE</scope>
    <source>
        <strain evidence="1">JCM 4346</strain>
    </source>
</reference>
<gene>
    <name evidence="1" type="ORF">GCM10010251_89010</name>
</gene>
<organism evidence="1 2">
    <name type="scientific">Streptomyces aurantiogriseus</name>
    <dbReference type="NCBI Taxonomy" id="66870"/>
    <lineage>
        <taxon>Bacteria</taxon>
        <taxon>Bacillati</taxon>
        <taxon>Actinomycetota</taxon>
        <taxon>Actinomycetes</taxon>
        <taxon>Kitasatosporales</taxon>
        <taxon>Streptomycetaceae</taxon>
        <taxon>Streptomyces</taxon>
    </lineage>
</organism>
<dbReference type="RefSeq" id="WP_189943737.1">
    <property type="nucleotide sequence ID" value="NZ_BMSX01000035.1"/>
</dbReference>